<organism evidence="2 3">
    <name type="scientific">Candidatus Sungbacteria bacterium RIFCSPLOWO2_12_FULL_41_11</name>
    <dbReference type="NCBI Taxonomy" id="1802286"/>
    <lineage>
        <taxon>Bacteria</taxon>
        <taxon>Candidatus Sungiibacteriota</taxon>
    </lineage>
</organism>
<sequence length="568" mass="66416">MKSFLKQHWVIIILSAAIGFIFVFPHVYLRTIDRGFFRGVDVLGSDAETHYVARVQEVYDGHLFLGSTYFWEGKNQPYLPPPFLEIATAYLGKILGMNAVQINIFAKFFFGFLLSFLLYFFVLELFGDKYLALMSSALTLLAPSLLSSSDMRSVFSWEIKNLEFLRYARPLNPAFSSLLLFGYLLSLYRLLKSSQIRYLFFCAVFLGLSFYAYFYFWTYLFLANGLFVLWFIYKNNWPEVKKIILISAGALLIALPYLIHTVGLSAFSGYQETSERLGFFISRSLTVSKLAVFTVFFIIFAFYKKLLSFNPFFIIAFTASIFVINHQIITGVNIQNDHYHWYVITPLAGIALISTFYFYIKSILDKKFFPFVIIVCLAFFFLTGIIVQAKSYFSLREITILNQRYAPILKWLNGNTFLDSVVFADGKFSELIPAYTHNNVYYSAYAPYYLNSREDLENRFFLRLFFEGVNSENIISYLDEHRSETALYLFGLKYRYTNGCSSCFPDELNEKLAKEYMGFLKEDFMVKAQKYRLDYVVWDKKENPEWRLPLDKIEKLFEADDINVYKLR</sequence>
<feature type="transmembrane region" description="Helical" evidence="1">
    <location>
        <begin position="309"/>
        <end position="329"/>
    </location>
</feature>
<feature type="transmembrane region" description="Helical" evidence="1">
    <location>
        <begin position="9"/>
        <end position="29"/>
    </location>
</feature>
<protein>
    <recommendedName>
        <fullName evidence="4">Glycosyltransferase RgtA/B/C/D-like domain-containing protein</fullName>
    </recommendedName>
</protein>
<feature type="transmembrane region" description="Helical" evidence="1">
    <location>
        <begin position="243"/>
        <end position="267"/>
    </location>
</feature>
<name>A0A1G2LPW6_9BACT</name>
<evidence type="ECO:0000313" key="3">
    <source>
        <dbReference type="Proteomes" id="UP000177171"/>
    </source>
</evidence>
<feature type="transmembrane region" description="Helical" evidence="1">
    <location>
        <begin position="130"/>
        <end position="151"/>
    </location>
</feature>
<evidence type="ECO:0000256" key="1">
    <source>
        <dbReference type="SAM" id="Phobius"/>
    </source>
</evidence>
<evidence type="ECO:0000313" key="2">
    <source>
        <dbReference type="EMBL" id="OHA13655.1"/>
    </source>
</evidence>
<gene>
    <name evidence="2" type="ORF">A3G49_02595</name>
</gene>
<dbReference type="Proteomes" id="UP000177171">
    <property type="component" value="Unassembled WGS sequence"/>
</dbReference>
<comment type="caution">
    <text evidence="2">The sequence shown here is derived from an EMBL/GenBank/DDBJ whole genome shotgun (WGS) entry which is preliminary data.</text>
</comment>
<feature type="transmembrane region" description="Helical" evidence="1">
    <location>
        <begin position="368"/>
        <end position="387"/>
    </location>
</feature>
<keyword evidence="1" id="KW-0472">Membrane</keyword>
<dbReference type="EMBL" id="MHQY01000020">
    <property type="protein sequence ID" value="OHA13655.1"/>
    <property type="molecule type" value="Genomic_DNA"/>
</dbReference>
<proteinExistence type="predicted"/>
<feature type="transmembrane region" description="Helical" evidence="1">
    <location>
        <begin position="341"/>
        <end position="362"/>
    </location>
</feature>
<evidence type="ECO:0008006" key="4">
    <source>
        <dbReference type="Google" id="ProtNLM"/>
    </source>
</evidence>
<accession>A0A1G2LPW6</accession>
<keyword evidence="1" id="KW-1133">Transmembrane helix</keyword>
<feature type="transmembrane region" description="Helical" evidence="1">
    <location>
        <begin position="171"/>
        <end position="191"/>
    </location>
</feature>
<feature type="transmembrane region" description="Helical" evidence="1">
    <location>
        <begin position="104"/>
        <end position="123"/>
    </location>
</feature>
<feature type="transmembrane region" description="Helical" evidence="1">
    <location>
        <begin position="198"/>
        <end position="231"/>
    </location>
</feature>
<reference evidence="2 3" key="1">
    <citation type="journal article" date="2016" name="Nat. Commun.">
        <title>Thousands of microbial genomes shed light on interconnected biogeochemical processes in an aquifer system.</title>
        <authorList>
            <person name="Anantharaman K."/>
            <person name="Brown C.T."/>
            <person name="Hug L.A."/>
            <person name="Sharon I."/>
            <person name="Castelle C.J."/>
            <person name="Probst A.J."/>
            <person name="Thomas B.C."/>
            <person name="Singh A."/>
            <person name="Wilkins M.J."/>
            <person name="Karaoz U."/>
            <person name="Brodie E.L."/>
            <person name="Williams K.H."/>
            <person name="Hubbard S.S."/>
            <person name="Banfield J.F."/>
        </authorList>
    </citation>
    <scope>NUCLEOTIDE SEQUENCE [LARGE SCALE GENOMIC DNA]</scope>
</reference>
<feature type="transmembrane region" description="Helical" evidence="1">
    <location>
        <begin position="279"/>
        <end position="303"/>
    </location>
</feature>
<dbReference type="AlphaFoldDB" id="A0A1G2LPW6"/>
<keyword evidence="1" id="KW-0812">Transmembrane</keyword>